<organism evidence="2 3">
    <name type="scientific">Acorus calamus</name>
    <name type="common">Sweet flag</name>
    <dbReference type="NCBI Taxonomy" id="4465"/>
    <lineage>
        <taxon>Eukaryota</taxon>
        <taxon>Viridiplantae</taxon>
        <taxon>Streptophyta</taxon>
        <taxon>Embryophyta</taxon>
        <taxon>Tracheophyta</taxon>
        <taxon>Spermatophyta</taxon>
        <taxon>Magnoliopsida</taxon>
        <taxon>Liliopsida</taxon>
        <taxon>Acoraceae</taxon>
        <taxon>Acorus</taxon>
    </lineage>
</organism>
<dbReference type="EMBL" id="JAUJYO010000017">
    <property type="protein sequence ID" value="KAK1291310.1"/>
    <property type="molecule type" value="Genomic_DNA"/>
</dbReference>
<feature type="compositionally biased region" description="Polar residues" evidence="1">
    <location>
        <begin position="96"/>
        <end position="105"/>
    </location>
</feature>
<evidence type="ECO:0000256" key="1">
    <source>
        <dbReference type="SAM" id="MobiDB-lite"/>
    </source>
</evidence>
<dbReference type="AlphaFoldDB" id="A0AAV9CQZ0"/>
<evidence type="ECO:0000313" key="3">
    <source>
        <dbReference type="Proteomes" id="UP001180020"/>
    </source>
</evidence>
<gene>
    <name evidence="2" type="ORF">QJS10_CPB17g00490</name>
</gene>
<feature type="region of interest" description="Disordered" evidence="1">
    <location>
        <begin position="70"/>
        <end position="105"/>
    </location>
</feature>
<accession>A0AAV9CQZ0</accession>
<sequence>MERRWTTWDRSSSRCLCFLMRDRLADSLLETIRLCLRSSMLVSICCCCEWWMKAADPKSDLPYHRHCGGVRPRHRHGPPSPLASATATPLQPPPLSTNAPPTTRT</sequence>
<name>A0AAV9CQZ0_ACOCL</name>
<protein>
    <submittedName>
        <fullName evidence="2">Uncharacterized protein</fullName>
    </submittedName>
</protein>
<reference evidence="2" key="1">
    <citation type="journal article" date="2023" name="Nat. Commun.">
        <title>Diploid and tetraploid genomes of Acorus and the evolution of monocots.</title>
        <authorList>
            <person name="Ma L."/>
            <person name="Liu K.W."/>
            <person name="Li Z."/>
            <person name="Hsiao Y.Y."/>
            <person name="Qi Y."/>
            <person name="Fu T."/>
            <person name="Tang G.D."/>
            <person name="Zhang D."/>
            <person name="Sun W.H."/>
            <person name="Liu D.K."/>
            <person name="Li Y."/>
            <person name="Chen G.Z."/>
            <person name="Liu X.D."/>
            <person name="Liao X.Y."/>
            <person name="Jiang Y.T."/>
            <person name="Yu X."/>
            <person name="Hao Y."/>
            <person name="Huang J."/>
            <person name="Zhao X.W."/>
            <person name="Ke S."/>
            <person name="Chen Y.Y."/>
            <person name="Wu W.L."/>
            <person name="Hsu J.L."/>
            <person name="Lin Y.F."/>
            <person name="Huang M.D."/>
            <person name="Li C.Y."/>
            <person name="Huang L."/>
            <person name="Wang Z.W."/>
            <person name="Zhao X."/>
            <person name="Zhong W.Y."/>
            <person name="Peng D.H."/>
            <person name="Ahmad S."/>
            <person name="Lan S."/>
            <person name="Zhang J.S."/>
            <person name="Tsai W.C."/>
            <person name="Van de Peer Y."/>
            <person name="Liu Z.J."/>
        </authorList>
    </citation>
    <scope>NUCLEOTIDE SEQUENCE</scope>
    <source>
        <strain evidence="2">CP</strain>
    </source>
</reference>
<evidence type="ECO:0000313" key="2">
    <source>
        <dbReference type="EMBL" id="KAK1291310.1"/>
    </source>
</evidence>
<proteinExistence type="predicted"/>
<keyword evidence="3" id="KW-1185">Reference proteome</keyword>
<reference evidence="2" key="2">
    <citation type="submission" date="2023-06" db="EMBL/GenBank/DDBJ databases">
        <authorList>
            <person name="Ma L."/>
            <person name="Liu K.-W."/>
            <person name="Li Z."/>
            <person name="Hsiao Y.-Y."/>
            <person name="Qi Y."/>
            <person name="Fu T."/>
            <person name="Tang G."/>
            <person name="Zhang D."/>
            <person name="Sun W.-H."/>
            <person name="Liu D.-K."/>
            <person name="Li Y."/>
            <person name="Chen G.-Z."/>
            <person name="Liu X.-D."/>
            <person name="Liao X.-Y."/>
            <person name="Jiang Y.-T."/>
            <person name="Yu X."/>
            <person name="Hao Y."/>
            <person name="Huang J."/>
            <person name="Zhao X.-W."/>
            <person name="Ke S."/>
            <person name="Chen Y.-Y."/>
            <person name="Wu W.-L."/>
            <person name="Hsu J.-L."/>
            <person name="Lin Y.-F."/>
            <person name="Huang M.-D."/>
            <person name="Li C.-Y."/>
            <person name="Huang L."/>
            <person name="Wang Z.-W."/>
            <person name="Zhao X."/>
            <person name="Zhong W.-Y."/>
            <person name="Peng D.-H."/>
            <person name="Ahmad S."/>
            <person name="Lan S."/>
            <person name="Zhang J.-S."/>
            <person name="Tsai W.-C."/>
            <person name="Van De Peer Y."/>
            <person name="Liu Z.-J."/>
        </authorList>
    </citation>
    <scope>NUCLEOTIDE SEQUENCE</scope>
    <source>
        <strain evidence="2">CP</strain>
        <tissue evidence="2">Leaves</tissue>
    </source>
</reference>
<dbReference type="Proteomes" id="UP001180020">
    <property type="component" value="Unassembled WGS sequence"/>
</dbReference>
<comment type="caution">
    <text evidence="2">The sequence shown here is derived from an EMBL/GenBank/DDBJ whole genome shotgun (WGS) entry which is preliminary data.</text>
</comment>